<dbReference type="GO" id="GO:0071555">
    <property type="term" value="P:cell wall organization"/>
    <property type="evidence" value="ECO:0007669"/>
    <property type="project" value="UniProtKB-KW"/>
</dbReference>
<dbReference type="NCBIfam" id="TIGR00179">
    <property type="entry name" value="murB"/>
    <property type="match status" value="1"/>
</dbReference>
<keyword evidence="8 16" id="KW-0274">FAD</keyword>
<dbReference type="EMBL" id="LSZW01000064">
    <property type="protein sequence ID" value="KXK64663.1"/>
    <property type="molecule type" value="Genomic_DNA"/>
</dbReference>
<keyword evidence="13 16" id="KW-0131">Cell cycle</keyword>
<dbReference type="SUPFAM" id="SSF56176">
    <property type="entry name" value="FAD-binding/transporter-associated domain-like"/>
    <property type="match status" value="1"/>
</dbReference>
<dbReference type="KEGG" id="cmiu:B1H56_07950"/>
<evidence type="ECO:0000256" key="4">
    <source>
        <dbReference type="ARBA" id="ARBA00004752"/>
    </source>
</evidence>
<comment type="caution">
    <text evidence="18">The sequence shown here is derived from an EMBL/GenBank/DDBJ whole genome shotgun (WGS) entry which is preliminary data.</text>
</comment>
<evidence type="ECO:0000256" key="13">
    <source>
        <dbReference type="ARBA" id="ARBA00023306"/>
    </source>
</evidence>
<dbReference type="HAMAP" id="MF_00037">
    <property type="entry name" value="MurB"/>
    <property type="match status" value="1"/>
</dbReference>
<feature type="domain" description="FAD-binding PCMH-type" evidence="17">
    <location>
        <begin position="33"/>
        <end position="198"/>
    </location>
</feature>
<evidence type="ECO:0000256" key="10">
    <source>
        <dbReference type="ARBA" id="ARBA00022960"/>
    </source>
</evidence>
<evidence type="ECO:0000256" key="9">
    <source>
        <dbReference type="ARBA" id="ARBA00022857"/>
    </source>
</evidence>
<dbReference type="STRING" id="626937.HMPREF3293_02743"/>
<evidence type="ECO:0000256" key="7">
    <source>
        <dbReference type="ARBA" id="ARBA00022630"/>
    </source>
</evidence>
<evidence type="ECO:0000256" key="11">
    <source>
        <dbReference type="ARBA" id="ARBA00022984"/>
    </source>
</evidence>
<dbReference type="GO" id="GO:0008762">
    <property type="term" value="F:UDP-N-acetylmuramate dehydrogenase activity"/>
    <property type="evidence" value="ECO:0007669"/>
    <property type="project" value="UniProtKB-UniRule"/>
</dbReference>
<evidence type="ECO:0000313" key="19">
    <source>
        <dbReference type="Proteomes" id="UP000070366"/>
    </source>
</evidence>
<dbReference type="PANTHER" id="PTHR21071">
    <property type="entry name" value="UDP-N-ACETYLENOLPYRUVOYLGLUCOSAMINE REDUCTASE"/>
    <property type="match status" value="1"/>
</dbReference>
<dbReference type="RefSeq" id="WP_066521762.1">
    <property type="nucleotide sequence ID" value="NZ_CABMOF010000006.1"/>
</dbReference>
<keyword evidence="19" id="KW-1185">Reference proteome</keyword>
<evidence type="ECO:0000259" key="17">
    <source>
        <dbReference type="PROSITE" id="PS51387"/>
    </source>
</evidence>
<dbReference type="InterPro" id="IPR011601">
    <property type="entry name" value="MurB_C"/>
</dbReference>
<dbReference type="InterPro" id="IPR016167">
    <property type="entry name" value="FAD-bd_PCMH_sub1"/>
</dbReference>
<reference evidence="18 19" key="1">
    <citation type="submission" date="2016-02" db="EMBL/GenBank/DDBJ databases">
        <authorList>
            <person name="Wen L."/>
            <person name="He K."/>
            <person name="Yang H."/>
        </authorList>
    </citation>
    <scope>NUCLEOTIDE SEQUENCE [LARGE SCALE GENOMIC DNA]</scope>
    <source>
        <strain evidence="18 19">DSM 22607</strain>
    </source>
</reference>
<keyword evidence="14 16" id="KW-0961">Cell wall biogenesis/degradation</keyword>
<dbReference type="InterPro" id="IPR016169">
    <property type="entry name" value="FAD-bd_PCMH_sub2"/>
</dbReference>
<comment type="similarity">
    <text evidence="16">Belongs to the MurB family.</text>
</comment>
<evidence type="ECO:0000256" key="8">
    <source>
        <dbReference type="ARBA" id="ARBA00022827"/>
    </source>
</evidence>
<keyword evidence="7 16" id="KW-0285">Flavoprotein</keyword>
<dbReference type="InterPro" id="IPR016166">
    <property type="entry name" value="FAD-bd_PCMH"/>
</dbReference>
<keyword evidence="6 16" id="KW-0132">Cell division</keyword>
<dbReference type="GO" id="GO:0051301">
    <property type="term" value="P:cell division"/>
    <property type="evidence" value="ECO:0007669"/>
    <property type="project" value="UniProtKB-KW"/>
</dbReference>
<comment type="subcellular location">
    <subcellularLocation>
        <location evidence="3 16">Cytoplasm</location>
    </subcellularLocation>
</comment>
<feature type="active site" description="Proton donor" evidence="16">
    <location>
        <position position="227"/>
    </location>
</feature>
<evidence type="ECO:0000256" key="12">
    <source>
        <dbReference type="ARBA" id="ARBA00023002"/>
    </source>
</evidence>
<comment type="function">
    <text evidence="2 16">Cell wall formation.</text>
</comment>
<dbReference type="Gene3D" id="3.30.43.10">
    <property type="entry name" value="Uridine Diphospho-n-acetylenolpyruvylglucosamine Reductase, domain 2"/>
    <property type="match status" value="1"/>
</dbReference>
<evidence type="ECO:0000256" key="6">
    <source>
        <dbReference type="ARBA" id="ARBA00022618"/>
    </source>
</evidence>
<dbReference type="AlphaFoldDB" id="A0A136Q1V4"/>
<keyword evidence="11 16" id="KW-0573">Peptidoglycan synthesis</keyword>
<keyword evidence="12 16" id="KW-0560">Oxidoreductase</keyword>
<evidence type="ECO:0000256" key="14">
    <source>
        <dbReference type="ARBA" id="ARBA00023316"/>
    </source>
</evidence>
<comment type="cofactor">
    <cofactor evidence="1 16">
        <name>FAD</name>
        <dbReference type="ChEBI" id="CHEBI:57692"/>
    </cofactor>
</comment>
<dbReference type="PANTHER" id="PTHR21071:SF4">
    <property type="entry name" value="UDP-N-ACETYLENOLPYRUVOYLGLUCOSAMINE REDUCTASE"/>
    <property type="match status" value="1"/>
</dbReference>
<dbReference type="Pfam" id="PF02873">
    <property type="entry name" value="MurB_C"/>
    <property type="match status" value="1"/>
</dbReference>
<dbReference type="GO" id="GO:0008360">
    <property type="term" value="P:regulation of cell shape"/>
    <property type="evidence" value="ECO:0007669"/>
    <property type="project" value="UniProtKB-KW"/>
</dbReference>
<keyword evidence="9 16" id="KW-0521">NADP</keyword>
<dbReference type="GO" id="GO:0005829">
    <property type="term" value="C:cytosol"/>
    <property type="evidence" value="ECO:0007669"/>
    <property type="project" value="TreeGrafter"/>
</dbReference>
<dbReference type="Gene3D" id="3.90.78.10">
    <property type="entry name" value="UDP-N-acetylenolpyruvoylglucosamine reductase, C-terminal domain"/>
    <property type="match status" value="1"/>
</dbReference>
<sequence length="304" mass="32419">MNSELLTARFVSLLGEAGVRENEPMSAHTTFKTGGPADLMLLPRTEEGLVSVLRVLREEGTPYVVIGRGSNLLVSDEGIRGAVVKLAQGMDDIDVREGRIIAQTGASLKALCLESIRAGLAGLEFAGGIPGALGGAVYMNAGAYGGEMKDHMTSVRVVDRALGIREIPAAEMDFSYRHSAAMEKGYIVLGAAFSLPAGDPQLSLDKMNEFNARRREKQPLAYPSAGSTFKRPKGNYAGTLIESCGLKGFSIGGAQVSEKHAGFIINTGSAFSRDIYELILHVKEVVLQETGVVLEPEVKMLGEF</sequence>
<evidence type="ECO:0000256" key="16">
    <source>
        <dbReference type="HAMAP-Rule" id="MF_00037"/>
    </source>
</evidence>
<evidence type="ECO:0000256" key="15">
    <source>
        <dbReference type="ARBA" id="ARBA00048914"/>
    </source>
</evidence>
<accession>A0A136Q1V4</accession>
<dbReference type="PROSITE" id="PS51387">
    <property type="entry name" value="FAD_PCMH"/>
    <property type="match status" value="1"/>
</dbReference>
<dbReference type="EC" id="1.3.1.98" evidence="16"/>
<dbReference type="NCBIfam" id="NF010480">
    <property type="entry name" value="PRK13905.1"/>
    <property type="match status" value="1"/>
</dbReference>
<protein>
    <recommendedName>
        <fullName evidence="16">UDP-N-acetylenolpyruvoylglucosamine reductase</fullName>
        <ecNumber evidence="16">1.3.1.98</ecNumber>
    </recommendedName>
    <alternativeName>
        <fullName evidence="16">UDP-N-acetylmuramate dehydrogenase</fullName>
    </alternativeName>
</protein>
<dbReference type="Pfam" id="PF01565">
    <property type="entry name" value="FAD_binding_4"/>
    <property type="match status" value="1"/>
</dbReference>
<dbReference type="InterPro" id="IPR036318">
    <property type="entry name" value="FAD-bd_PCMH-like_sf"/>
</dbReference>
<feature type="active site" evidence="16">
    <location>
        <position position="177"/>
    </location>
</feature>
<dbReference type="PATRIC" id="fig|626937.4.peg.2703"/>
<dbReference type="Gene3D" id="3.30.465.10">
    <property type="match status" value="1"/>
</dbReference>
<dbReference type="InterPro" id="IPR006094">
    <property type="entry name" value="Oxid_FAD_bind_N"/>
</dbReference>
<dbReference type="GO" id="GO:0071949">
    <property type="term" value="F:FAD binding"/>
    <property type="evidence" value="ECO:0007669"/>
    <property type="project" value="InterPro"/>
</dbReference>
<dbReference type="Proteomes" id="UP000070366">
    <property type="component" value="Unassembled WGS sequence"/>
</dbReference>
<comment type="catalytic activity">
    <reaction evidence="15 16">
        <text>UDP-N-acetyl-alpha-D-muramate + NADP(+) = UDP-N-acetyl-3-O-(1-carboxyvinyl)-alpha-D-glucosamine + NADPH + H(+)</text>
        <dbReference type="Rhea" id="RHEA:12248"/>
        <dbReference type="ChEBI" id="CHEBI:15378"/>
        <dbReference type="ChEBI" id="CHEBI:57783"/>
        <dbReference type="ChEBI" id="CHEBI:58349"/>
        <dbReference type="ChEBI" id="CHEBI:68483"/>
        <dbReference type="ChEBI" id="CHEBI:70757"/>
        <dbReference type="EC" id="1.3.1.98"/>
    </reaction>
</comment>
<organism evidence="18 19">
    <name type="scientific">Christensenella minuta</name>
    <dbReference type="NCBI Taxonomy" id="626937"/>
    <lineage>
        <taxon>Bacteria</taxon>
        <taxon>Bacillati</taxon>
        <taxon>Bacillota</taxon>
        <taxon>Clostridia</taxon>
        <taxon>Christensenellales</taxon>
        <taxon>Christensenellaceae</taxon>
        <taxon>Christensenella</taxon>
    </lineage>
</organism>
<dbReference type="OrthoDB" id="9804753at2"/>
<keyword evidence="5 16" id="KW-0963">Cytoplasm</keyword>
<proteinExistence type="inferred from homology"/>
<dbReference type="GO" id="GO:0009252">
    <property type="term" value="P:peptidoglycan biosynthetic process"/>
    <property type="evidence" value="ECO:0007669"/>
    <property type="project" value="UniProtKB-UniRule"/>
</dbReference>
<comment type="pathway">
    <text evidence="4 16">Cell wall biogenesis; peptidoglycan biosynthesis.</text>
</comment>
<feature type="active site" evidence="16">
    <location>
        <position position="297"/>
    </location>
</feature>
<dbReference type="SUPFAM" id="SSF56194">
    <property type="entry name" value="Uridine diphospho-N-Acetylenolpyruvylglucosamine reductase, MurB, C-terminal domain"/>
    <property type="match status" value="1"/>
</dbReference>
<dbReference type="InterPro" id="IPR036635">
    <property type="entry name" value="MurB_C_sf"/>
</dbReference>
<evidence type="ECO:0000256" key="2">
    <source>
        <dbReference type="ARBA" id="ARBA00003921"/>
    </source>
</evidence>
<dbReference type="UniPathway" id="UPA00219"/>
<name>A0A136Q1V4_9FIRM</name>
<evidence type="ECO:0000256" key="5">
    <source>
        <dbReference type="ARBA" id="ARBA00022490"/>
    </source>
</evidence>
<evidence type="ECO:0000256" key="1">
    <source>
        <dbReference type="ARBA" id="ARBA00001974"/>
    </source>
</evidence>
<keyword evidence="10 16" id="KW-0133">Cell shape</keyword>
<dbReference type="InterPro" id="IPR003170">
    <property type="entry name" value="MurB"/>
</dbReference>
<evidence type="ECO:0000313" key="18">
    <source>
        <dbReference type="EMBL" id="KXK64663.1"/>
    </source>
</evidence>
<evidence type="ECO:0000256" key="3">
    <source>
        <dbReference type="ARBA" id="ARBA00004496"/>
    </source>
</evidence>
<gene>
    <name evidence="16" type="primary">murB</name>
    <name evidence="18" type="ORF">HMPREF3293_02743</name>
</gene>